<accession>A0A5B8R8N3</accession>
<reference evidence="1" key="1">
    <citation type="submission" date="2019-06" db="EMBL/GenBank/DDBJ databases">
        <authorList>
            <person name="Murdoch R.W."/>
            <person name="Fathepure B."/>
        </authorList>
    </citation>
    <scope>NUCLEOTIDE SEQUENCE</scope>
</reference>
<gene>
    <name evidence="1" type="ORF">KBTEX_00104</name>
</gene>
<dbReference type="InterPro" id="IPR021332">
    <property type="entry name" value="DUF2944"/>
</dbReference>
<dbReference type="Pfam" id="PF11161">
    <property type="entry name" value="DUF2944"/>
    <property type="match status" value="1"/>
</dbReference>
<dbReference type="AlphaFoldDB" id="A0A5B8R8N3"/>
<name>A0A5B8R8N3_9ZZZZ</name>
<proteinExistence type="predicted"/>
<organism evidence="1">
    <name type="scientific">uncultured organism</name>
    <dbReference type="NCBI Taxonomy" id="155900"/>
    <lineage>
        <taxon>unclassified sequences</taxon>
        <taxon>environmental samples</taxon>
    </lineage>
</organism>
<evidence type="ECO:0008006" key="2">
    <source>
        <dbReference type="Google" id="ProtNLM"/>
    </source>
</evidence>
<evidence type="ECO:0000313" key="1">
    <source>
        <dbReference type="EMBL" id="QEA03804.1"/>
    </source>
</evidence>
<dbReference type="EMBL" id="MN079076">
    <property type="protein sequence ID" value="QEA03804.1"/>
    <property type="molecule type" value="Genomic_DNA"/>
</dbReference>
<protein>
    <recommendedName>
        <fullName evidence="2">DUF2946 domain-containing protein</fullName>
    </recommendedName>
</protein>
<sequence length="192" mass="20415">MDDSVRRAMARWPDVPALAGWLRLDRRGRWWIDGGLVEREALAEFIARNYLADDKGRYYFQNGPQRVYVSLDYTPWILHADGRGGLATHTGDPVNGVSAAFIDEAGDTLLAFDRGVGLLLGDAAEWLASRLCRADGAAADADAVDAGIEAAAAGGESGLCVVLDASAPAPLAGVRRTEVPARFGFVAEPSAD</sequence>